<evidence type="ECO:0000313" key="2">
    <source>
        <dbReference type="EMBL" id="MFD0727574.1"/>
    </source>
</evidence>
<dbReference type="SUPFAM" id="SSF54637">
    <property type="entry name" value="Thioesterase/thiol ester dehydrase-isomerase"/>
    <property type="match status" value="1"/>
</dbReference>
<protein>
    <submittedName>
        <fullName evidence="2">MaoC/PaaZ C-terminal domain-containing protein</fullName>
    </submittedName>
</protein>
<dbReference type="Proteomes" id="UP001597110">
    <property type="component" value="Unassembled WGS sequence"/>
</dbReference>
<dbReference type="InterPro" id="IPR002539">
    <property type="entry name" value="MaoC-like_dom"/>
</dbReference>
<gene>
    <name evidence="2" type="ORF">ACFQ0E_18425</name>
</gene>
<organism evidence="2 3">
    <name type="scientific">Lysobacter brunescens</name>
    <dbReference type="NCBI Taxonomy" id="262323"/>
    <lineage>
        <taxon>Bacteria</taxon>
        <taxon>Pseudomonadati</taxon>
        <taxon>Pseudomonadota</taxon>
        <taxon>Gammaproteobacteria</taxon>
        <taxon>Lysobacterales</taxon>
        <taxon>Lysobacteraceae</taxon>
        <taxon>Lysobacter</taxon>
    </lineage>
</organism>
<dbReference type="Gene3D" id="3.10.129.10">
    <property type="entry name" value="Hotdog Thioesterase"/>
    <property type="match status" value="1"/>
</dbReference>
<evidence type="ECO:0000313" key="3">
    <source>
        <dbReference type="Proteomes" id="UP001597110"/>
    </source>
</evidence>
<accession>A0ABW2YGB6</accession>
<dbReference type="RefSeq" id="WP_386826368.1">
    <property type="nucleotide sequence ID" value="NZ_JBHTIF010000006.1"/>
</dbReference>
<dbReference type="Pfam" id="PF01575">
    <property type="entry name" value="MaoC_dehydratas"/>
    <property type="match status" value="1"/>
</dbReference>
<name>A0ABW2YGB6_9GAMM</name>
<dbReference type="EMBL" id="JBHTIF010000006">
    <property type="protein sequence ID" value="MFD0727574.1"/>
    <property type="molecule type" value="Genomic_DNA"/>
</dbReference>
<evidence type="ECO:0000259" key="1">
    <source>
        <dbReference type="Pfam" id="PF01575"/>
    </source>
</evidence>
<feature type="domain" description="MaoC-like" evidence="1">
    <location>
        <begin position="5"/>
        <end position="46"/>
    </location>
</feature>
<sequence length="266" mass="29477">MQMQFDADDIEAWAVLSGDRNPIHFDRDAARRMDAADVVVHGMLALLPIKQRLGRSASGEGWVQFKALLKAPVLRDAPVALSVSDRNGRVTFKLVPETGAADHVIGNVRRVDPPDWSSDAERHALPAEEVDAWLQGFRSGLGEGYDDWVALDAMVFGDFIRNRIGEVFDRLGPELRLEQRLERIESLTSHLLVQTSHQIAFCGSLHALGDLPPSIHYQVDNIDLIESPGEAVGTLDLGVHVQDRHVMTITLGLMVKKLQTIEDDKP</sequence>
<comment type="caution">
    <text evidence="2">The sequence shown here is derived from an EMBL/GenBank/DDBJ whole genome shotgun (WGS) entry which is preliminary data.</text>
</comment>
<keyword evidence="3" id="KW-1185">Reference proteome</keyword>
<dbReference type="InterPro" id="IPR029069">
    <property type="entry name" value="HotDog_dom_sf"/>
</dbReference>
<proteinExistence type="predicted"/>
<reference evidence="3" key="1">
    <citation type="journal article" date="2019" name="Int. J. Syst. Evol. Microbiol.">
        <title>The Global Catalogue of Microorganisms (GCM) 10K type strain sequencing project: providing services to taxonomists for standard genome sequencing and annotation.</title>
        <authorList>
            <consortium name="The Broad Institute Genomics Platform"/>
            <consortium name="The Broad Institute Genome Sequencing Center for Infectious Disease"/>
            <person name="Wu L."/>
            <person name="Ma J."/>
        </authorList>
    </citation>
    <scope>NUCLEOTIDE SEQUENCE [LARGE SCALE GENOMIC DNA]</scope>
    <source>
        <strain evidence="3">CCUG 55585</strain>
    </source>
</reference>